<protein>
    <submittedName>
        <fullName evidence="3">Uncharacterized protein</fullName>
    </submittedName>
</protein>
<feature type="transmembrane region" description="Helical" evidence="2">
    <location>
        <begin position="180"/>
        <end position="200"/>
    </location>
</feature>
<name>A0A194Q2E1_PAPXU</name>
<sequence length="236" mass="25204">MSTQVMEQPKGDSPKHPDMIMCGDHPSVTKTELNAREPRADKTKPKPPLSHSRITPSSSRTERPQPPGSELALRCAEGTPARADALPAANKALVYVALGSFRWPPYLLCVWVLVLLLTHALHALVAVLDAALPPLRKVCVYFRAWTEEAWRAGSGAGSGSGAEGECRGRLAPLALGGATAVLYAAYGALYAVHALALWAAEPLASEPDDRPSLADFSKVTNYLDDGGSKTNFSLKH</sequence>
<feature type="compositionally biased region" description="Basic and acidic residues" evidence="1">
    <location>
        <begin position="9"/>
        <end position="18"/>
    </location>
</feature>
<keyword evidence="2" id="KW-0472">Membrane</keyword>
<evidence type="ECO:0000256" key="2">
    <source>
        <dbReference type="SAM" id="Phobius"/>
    </source>
</evidence>
<keyword evidence="4" id="KW-1185">Reference proteome</keyword>
<feature type="compositionally biased region" description="Basic and acidic residues" evidence="1">
    <location>
        <begin position="33"/>
        <end position="44"/>
    </location>
</feature>
<evidence type="ECO:0000256" key="1">
    <source>
        <dbReference type="SAM" id="MobiDB-lite"/>
    </source>
</evidence>
<organism evidence="3 4">
    <name type="scientific">Papilio xuthus</name>
    <name type="common">Asian swallowtail butterfly</name>
    <dbReference type="NCBI Taxonomy" id="66420"/>
    <lineage>
        <taxon>Eukaryota</taxon>
        <taxon>Metazoa</taxon>
        <taxon>Ecdysozoa</taxon>
        <taxon>Arthropoda</taxon>
        <taxon>Hexapoda</taxon>
        <taxon>Insecta</taxon>
        <taxon>Pterygota</taxon>
        <taxon>Neoptera</taxon>
        <taxon>Endopterygota</taxon>
        <taxon>Lepidoptera</taxon>
        <taxon>Glossata</taxon>
        <taxon>Ditrysia</taxon>
        <taxon>Papilionoidea</taxon>
        <taxon>Papilionidae</taxon>
        <taxon>Papilioninae</taxon>
        <taxon>Papilio</taxon>
    </lineage>
</organism>
<feature type="transmembrane region" description="Helical" evidence="2">
    <location>
        <begin position="106"/>
        <end position="128"/>
    </location>
</feature>
<keyword evidence="2" id="KW-1133">Transmembrane helix</keyword>
<accession>A0A194Q2E1</accession>
<gene>
    <name evidence="3" type="ORF">RR46_04711</name>
</gene>
<evidence type="ECO:0000313" key="3">
    <source>
        <dbReference type="EMBL" id="KPI99737.1"/>
    </source>
</evidence>
<dbReference type="Proteomes" id="UP000053268">
    <property type="component" value="Unassembled WGS sequence"/>
</dbReference>
<reference evidence="3 4" key="1">
    <citation type="journal article" date="2015" name="Nat. Commun.">
        <title>Outbred genome sequencing and CRISPR/Cas9 gene editing in butterflies.</title>
        <authorList>
            <person name="Li X."/>
            <person name="Fan D."/>
            <person name="Zhang W."/>
            <person name="Liu G."/>
            <person name="Zhang L."/>
            <person name="Zhao L."/>
            <person name="Fang X."/>
            <person name="Chen L."/>
            <person name="Dong Y."/>
            <person name="Chen Y."/>
            <person name="Ding Y."/>
            <person name="Zhao R."/>
            <person name="Feng M."/>
            <person name="Zhu Y."/>
            <person name="Feng Y."/>
            <person name="Jiang X."/>
            <person name="Zhu D."/>
            <person name="Xiang H."/>
            <person name="Feng X."/>
            <person name="Li S."/>
            <person name="Wang J."/>
            <person name="Zhang G."/>
            <person name="Kronforst M.R."/>
            <person name="Wang W."/>
        </authorList>
    </citation>
    <scope>NUCLEOTIDE SEQUENCE [LARGE SCALE GENOMIC DNA]</scope>
    <source>
        <strain evidence="3">Ya'a_city_454_Px</strain>
        <tissue evidence="3">Whole body</tissue>
    </source>
</reference>
<dbReference type="EMBL" id="KQ459562">
    <property type="protein sequence ID" value="KPI99737.1"/>
    <property type="molecule type" value="Genomic_DNA"/>
</dbReference>
<keyword evidence="2" id="KW-0812">Transmembrane</keyword>
<dbReference type="AlphaFoldDB" id="A0A194Q2E1"/>
<evidence type="ECO:0000313" key="4">
    <source>
        <dbReference type="Proteomes" id="UP000053268"/>
    </source>
</evidence>
<feature type="region of interest" description="Disordered" evidence="1">
    <location>
        <begin position="1"/>
        <end position="70"/>
    </location>
</feature>
<proteinExistence type="predicted"/>